<proteinExistence type="predicted"/>
<keyword evidence="4" id="KW-0547">Nucleotide-binding</keyword>
<evidence type="ECO:0000259" key="2">
    <source>
        <dbReference type="Pfam" id="PF13635"/>
    </source>
</evidence>
<comment type="caution">
    <text evidence="4">The sequence shown here is derived from an EMBL/GenBank/DDBJ whole genome shotgun (WGS) entry which is preliminary data.</text>
</comment>
<keyword evidence="5" id="KW-1185">Reference proteome</keyword>
<organism evidence="4 5">
    <name type="scientific">Rubneribacter badeniensis</name>
    <dbReference type="NCBI Taxonomy" id="2070688"/>
    <lineage>
        <taxon>Bacteria</taxon>
        <taxon>Bacillati</taxon>
        <taxon>Actinomycetota</taxon>
        <taxon>Coriobacteriia</taxon>
        <taxon>Eggerthellales</taxon>
        <taxon>Eggerthellaceae</taxon>
        <taxon>Rubneribacter</taxon>
    </lineage>
</organism>
<evidence type="ECO:0000313" key="3">
    <source>
        <dbReference type="EMBL" id="HJH43746.1"/>
    </source>
</evidence>
<dbReference type="Proteomes" id="UP000789325">
    <property type="component" value="Unassembled WGS sequence"/>
</dbReference>
<reference evidence="3" key="2">
    <citation type="journal article" date="2021" name="PeerJ">
        <title>Extensive microbial diversity within the chicken gut microbiome revealed by metagenomics and culture.</title>
        <authorList>
            <person name="Gilroy R."/>
            <person name="Ravi A."/>
            <person name="Getino M."/>
            <person name="Pursley I."/>
            <person name="Horton D.L."/>
            <person name="Alikhan N.F."/>
            <person name="Baker D."/>
            <person name="Gharbi K."/>
            <person name="Hall N."/>
            <person name="Watson M."/>
            <person name="Adriaenssens E.M."/>
            <person name="Foster-Nyarko E."/>
            <person name="Jarju S."/>
            <person name="Secka A."/>
            <person name="Antonio M."/>
            <person name="Oren A."/>
            <person name="Chaudhuri R.R."/>
            <person name="La Ragione R."/>
            <person name="Hildebrand F."/>
            <person name="Pallen M.J."/>
        </authorList>
    </citation>
    <scope>NUCLEOTIDE SEQUENCE</scope>
    <source>
        <strain evidence="3">USAMLcec12-2067</strain>
    </source>
</reference>
<dbReference type="PANTHER" id="PTHR43566">
    <property type="entry name" value="CONSERVED PROTEIN"/>
    <property type="match status" value="1"/>
</dbReference>
<keyword evidence="4" id="KW-0067">ATP-binding</keyword>
<dbReference type="InterPro" id="IPR041682">
    <property type="entry name" value="AAA_14"/>
</dbReference>
<dbReference type="Pfam" id="PF13173">
    <property type="entry name" value="AAA_14"/>
    <property type="match status" value="1"/>
</dbReference>
<reference evidence="3" key="3">
    <citation type="submission" date="2021-09" db="EMBL/GenBank/DDBJ databases">
        <authorList>
            <person name="Gilroy R."/>
        </authorList>
    </citation>
    <scope>NUCLEOTIDE SEQUENCE</scope>
    <source>
        <strain evidence="3">USAMLcec12-2067</strain>
    </source>
</reference>
<dbReference type="InterPro" id="IPR025420">
    <property type="entry name" value="DUF4143"/>
</dbReference>
<evidence type="ECO:0000259" key="1">
    <source>
        <dbReference type="Pfam" id="PF13173"/>
    </source>
</evidence>
<name>A0A2K2U7J1_9ACTN</name>
<sequence length="427" mass="46736">MTLTPKGYKPRLIDSKIRRFLDAFGAVSVEGAKWCGKTWAALNQSESCFMVGDPQGNFSNRNLAQISPLSVLDGAPPRLVDEWQEVPSLWDAVRAQVDALGKPGLFLLTGSSVPNRHGVMHSGTGRIARLPMRPMSLLESGDSSGEVSLSGILDNRIEPRSTGEVSLSDLVFFILRGGWPASLSPKREAAVELPKAYIRSVLEEDVFRIDDVKRDPHKFRLLLRSLARNESTVASAATLRRDITEYDGEALSEDTLADYLNVLRKIYLIDDQPAFNPNMRSSVRVGKSVKRHLVDPSLAAALLGANEKRLASDLNTLGFLFEALCIRDLRIYGEHLGASLFHYRDSYGRELDAVLECPDGTWAAFEIKLGAHQIDAAAESLLALKKDMEKDPHAIPPTALCVVCGMSSAAYQRPDGVLVTPITALGV</sequence>
<reference evidence="4 5" key="1">
    <citation type="journal article" date="2018" name="Int. J. Syst. Evol. Microbiol.">
        <title>Rubneribacter badeniensis gen. nov., sp. nov. and Enteroscipio rubneri gen. nov., sp. nov., new members of the Eggerthellaceae isolated from human faeces.</title>
        <authorList>
            <person name="Danylec N."/>
            <person name="Gobl A."/>
            <person name="Stoll D.A."/>
            <person name="Hetzer B."/>
            <person name="Kulling S.E."/>
            <person name="Huch M."/>
        </authorList>
    </citation>
    <scope>NUCLEOTIDE SEQUENCE [LARGE SCALE GENOMIC DNA]</scope>
    <source>
        <strain evidence="4 5">ResAG-85</strain>
    </source>
</reference>
<evidence type="ECO:0000313" key="5">
    <source>
        <dbReference type="Proteomes" id="UP000236488"/>
    </source>
</evidence>
<dbReference type="RefSeq" id="WP_087197757.1">
    <property type="nucleotide sequence ID" value="NZ_PPEL01000004.1"/>
</dbReference>
<dbReference type="GO" id="GO:0005524">
    <property type="term" value="F:ATP binding"/>
    <property type="evidence" value="ECO:0007669"/>
    <property type="project" value="UniProtKB-KW"/>
</dbReference>
<dbReference type="AlphaFoldDB" id="A0A2K2U7J1"/>
<feature type="domain" description="AAA" evidence="1">
    <location>
        <begin position="26"/>
        <end position="139"/>
    </location>
</feature>
<dbReference type="Proteomes" id="UP000236488">
    <property type="component" value="Unassembled WGS sequence"/>
</dbReference>
<accession>A0A2K2U7J1</accession>
<dbReference type="EMBL" id="DYZL01000176">
    <property type="protein sequence ID" value="HJH43746.1"/>
    <property type="molecule type" value="Genomic_DNA"/>
</dbReference>
<dbReference type="PANTHER" id="PTHR43566:SF2">
    <property type="entry name" value="DUF4143 DOMAIN-CONTAINING PROTEIN"/>
    <property type="match status" value="1"/>
</dbReference>
<evidence type="ECO:0000313" key="4">
    <source>
        <dbReference type="EMBL" id="PNV66296.1"/>
    </source>
</evidence>
<protein>
    <submittedName>
        <fullName evidence="4">ATP-binding protein</fullName>
    </submittedName>
    <submittedName>
        <fullName evidence="3">DUF4143 domain-containing protein</fullName>
    </submittedName>
</protein>
<dbReference type="Pfam" id="PF13635">
    <property type="entry name" value="DUF4143"/>
    <property type="match status" value="1"/>
</dbReference>
<dbReference type="EMBL" id="PPEL01000004">
    <property type="protein sequence ID" value="PNV66296.1"/>
    <property type="molecule type" value="Genomic_DNA"/>
</dbReference>
<feature type="domain" description="DUF4143" evidence="2">
    <location>
        <begin position="203"/>
        <end position="369"/>
    </location>
</feature>
<gene>
    <name evidence="4" type="ORF">C2L80_01740</name>
    <name evidence="3" type="ORF">K8V16_08105</name>
</gene>